<evidence type="ECO:0000256" key="4">
    <source>
        <dbReference type="PIRSR" id="PIRSR625705-1"/>
    </source>
</evidence>
<sequence>MGIIPMNAHAQQVDHLVLPLPSQVVAGSGEFSITEQLTPKIEGSERLTLALDRFYDALSAKTGVFYNYRKWWEADDFQLIIKTEEEAPLNLGADESYKLEITTSRIEISAKTDVGAMYALQTLLQLVKSNEEGYYFPALTIDDSPRFKWRGIMLDVSRHFMSVETVKRQLDLMHAVKFNVMHWHLTDDQGWRVESDSFPLLTQKASDGKFYTKEQVKDVIDYAYDRGIRVVPEFDVPGHATAILTAYPEYASEDNASYSIERNAGIFDPTLNPTIDETYEFLDVLFTEMAALFPDKYFHIGGDENEGKHWDSNDKIVAFKKKMGFDNHELQAWFNKKVNKTLVNAGKIMVGWDEILHDDLLSSNPVIQSWRGEEGLKRSVESGLEVIRSHGYYVDLMQSVTYHYFIDPIPTSLVNDEKAKNLVLGGEATMWSELIDENSIDSRLWPRSAAIAEIYWSERQKLDGIYLFDRLENISGHLETLGGKHISNRHTIIRRLTNSHNEFNDLLYFNDLMGPYQIYTRNPKGLMYSMLSPLNQWADAAVADPQEARNFSAAVKEFISAKHTSKLNEIKSHFDRWINFEDLVNGLVESKPQMDSLTQTAIDFKTAGQYGNLVIDHLNGVKPISDQKFNSIIDDIKSLKFEGGRTRFAGIDDLILFFQFSKGIKVGKESDPVRYFMIPQLNEERPNSILGIALVDSKKFLRIQLIQKEGLHKTDQVTLNISNKGVENETVVVIPSKMKEATVKDLKNKEKVVSISKSENHYTIEIPWKTLGGRSQLLESSISLKVRKTDPRGRSYSYGINGVVLSDGEKAPYIDLEMALNN</sequence>
<dbReference type="GO" id="GO:0016020">
    <property type="term" value="C:membrane"/>
    <property type="evidence" value="ECO:0007669"/>
    <property type="project" value="TreeGrafter"/>
</dbReference>
<feature type="domain" description="Beta-hexosaminidase bacterial type N-terminal" evidence="6">
    <location>
        <begin position="17"/>
        <end position="143"/>
    </location>
</feature>
<evidence type="ECO:0000256" key="2">
    <source>
        <dbReference type="ARBA" id="ARBA00022801"/>
    </source>
</evidence>
<proteinExistence type="inferred from homology"/>
<dbReference type="SUPFAM" id="SSF51445">
    <property type="entry name" value="(Trans)glycosidases"/>
    <property type="match status" value="1"/>
</dbReference>
<feature type="domain" description="Glycoside hydrolase family 20 catalytic" evidence="5">
    <location>
        <begin position="147"/>
        <end position="458"/>
    </location>
</feature>
<dbReference type="SUPFAM" id="SSF55545">
    <property type="entry name" value="beta-N-acetylhexosaminidase-like domain"/>
    <property type="match status" value="1"/>
</dbReference>
<reference evidence="7 8" key="1">
    <citation type="submission" date="2020-04" db="EMBL/GenBank/DDBJ databases">
        <title>Flammeovirgaceae bacterium KN852 isolated from deep sea.</title>
        <authorList>
            <person name="Zhang D.-C."/>
        </authorList>
    </citation>
    <scope>NUCLEOTIDE SEQUENCE [LARGE SCALE GENOMIC DNA]</scope>
    <source>
        <strain evidence="7 8">KN852</strain>
    </source>
</reference>
<dbReference type="GO" id="GO:0030203">
    <property type="term" value="P:glycosaminoglycan metabolic process"/>
    <property type="evidence" value="ECO:0007669"/>
    <property type="project" value="TreeGrafter"/>
</dbReference>
<dbReference type="Gene3D" id="3.30.379.10">
    <property type="entry name" value="Chitobiase/beta-hexosaminidase domain 2-like"/>
    <property type="match status" value="1"/>
</dbReference>
<keyword evidence="3" id="KW-0326">Glycosidase</keyword>
<name>A0A848J302_9BACT</name>
<accession>A0A848J302</accession>
<protein>
    <submittedName>
        <fullName evidence="7">Family 20 glycosylhydrolase</fullName>
    </submittedName>
</protein>
<evidence type="ECO:0000256" key="1">
    <source>
        <dbReference type="ARBA" id="ARBA00006285"/>
    </source>
</evidence>
<dbReference type="InterPro" id="IPR025705">
    <property type="entry name" value="Beta_hexosaminidase_sua/sub"/>
</dbReference>
<evidence type="ECO:0000313" key="7">
    <source>
        <dbReference type="EMBL" id="NMM50136.1"/>
    </source>
</evidence>
<evidence type="ECO:0000259" key="6">
    <source>
        <dbReference type="Pfam" id="PF02838"/>
    </source>
</evidence>
<dbReference type="GO" id="GO:0005764">
    <property type="term" value="C:lysosome"/>
    <property type="evidence" value="ECO:0007669"/>
    <property type="project" value="TreeGrafter"/>
</dbReference>
<dbReference type="Gene3D" id="3.20.20.80">
    <property type="entry name" value="Glycosidases"/>
    <property type="match status" value="1"/>
</dbReference>
<dbReference type="PANTHER" id="PTHR22600">
    <property type="entry name" value="BETA-HEXOSAMINIDASE"/>
    <property type="match status" value="1"/>
</dbReference>
<evidence type="ECO:0000259" key="5">
    <source>
        <dbReference type="Pfam" id="PF00728"/>
    </source>
</evidence>
<dbReference type="Pfam" id="PF00728">
    <property type="entry name" value="Glyco_hydro_20"/>
    <property type="match status" value="1"/>
</dbReference>
<dbReference type="Pfam" id="PF02838">
    <property type="entry name" value="Glyco_hydro_20b"/>
    <property type="match status" value="1"/>
</dbReference>
<dbReference type="AlphaFoldDB" id="A0A848J302"/>
<dbReference type="InterPro" id="IPR017853">
    <property type="entry name" value="GH"/>
</dbReference>
<keyword evidence="8" id="KW-1185">Reference proteome</keyword>
<dbReference type="GO" id="GO:0004563">
    <property type="term" value="F:beta-N-acetylhexosaminidase activity"/>
    <property type="evidence" value="ECO:0007669"/>
    <property type="project" value="InterPro"/>
</dbReference>
<organism evidence="7 8">
    <name type="scientific">Marinigracilibium pacificum</name>
    <dbReference type="NCBI Taxonomy" id="2729599"/>
    <lineage>
        <taxon>Bacteria</taxon>
        <taxon>Pseudomonadati</taxon>
        <taxon>Bacteroidota</taxon>
        <taxon>Cytophagia</taxon>
        <taxon>Cytophagales</taxon>
        <taxon>Flammeovirgaceae</taxon>
        <taxon>Marinigracilibium</taxon>
    </lineage>
</organism>
<comment type="caution">
    <text evidence="7">The sequence shown here is derived from an EMBL/GenBank/DDBJ whole genome shotgun (WGS) entry which is preliminary data.</text>
</comment>
<dbReference type="Proteomes" id="UP000559010">
    <property type="component" value="Unassembled WGS sequence"/>
</dbReference>
<comment type="similarity">
    <text evidence="1">Belongs to the glycosyl hydrolase 20 family.</text>
</comment>
<dbReference type="PRINTS" id="PR00738">
    <property type="entry name" value="GLHYDRLASE20"/>
</dbReference>
<dbReference type="InterPro" id="IPR015883">
    <property type="entry name" value="Glyco_hydro_20_cat"/>
</dbReference>
<dbReference type="RefSeq" id="WP_169684420.1">
    <property type="nucleotide sequence ID" value="NZ_JABBNU010000011.1"/>
</dbReference>
<evidence type="ECO:0000313" key="8">
    <source>
        <dbReference type="Proteomes" id="UP000559010"/>
    </source>
</evidence>
<dbReference type="EMBL" id="JABBNU010000011">
    <property type="protein sequence ID" value="NMM50136.1"/>
    <property type="molecule type" value="Genomic_DNA"/>
</dbReference>
<dbReference type="PANTHER" id="PTHR22600:SF21">
    <property type="entry name" value="BETA-HEXOSAMINIDASE A"/>
    <property type="match status" value="1"/>
</dbReference>
<dbReference type="GO" id="GO:0005975">
    <property type="term" value="P:carbohydrate metabolic process"/>
    <property type="evidence" value="ECO:0007669"/>
    <property type="project" value="InterPro"/>
</dbReference>
<dbReference type="InterPro" id="IPR015882">
    <property type="entry name" value="HEX_bac_N"/>
</dbReference>
<evidence type="ECO:0000256" key="3">
    <source>
        <dbReference type="ARBA" id="ARBA00023295"/>
    </source>
</evidence>
<keyword evidence="2 7" id="KW-0378">Hydrolase</keyword>
<feature type="active site" description="Proton donor" evidence="4">
    <location>
        <position position="304"/>
    </location>
</feature>
<gene>
    <name evidence="7" type="ORF">HH304_17135</name>
</gene>
<dbReference type="InterPro" id="IPR029018">
    <property type="entry name" value="Hex-like_dom2"/>
</dbReference>
<dbReference type="GO" id="GO:0006689">
    <property type="term" value="P:ganglioside catabolic process"/>
    <property type="evidence" value="ECO:0007669"/>
    <property type="project" value="TreeGrafter"/>
</dbReference>